<protein>
    <submittedName>
        <fullName evidence="4">50S ribosomal protein L30e</fullName>
    </submittedName>
</protein>
<evidence type="ECO:0000259" key="3">
    <source>
        <dbReference type="Pfam" id="PF01248"/>
    </source>
</evidence>
<sequence>MVEPTKELRRAVDTGNVSFGYEQAKKKIVKGECQLAIISSSAEKYRKESIEQACKASSVPFYEAGETSLQLGSICGKPFAVSFACIEKPGKSKILETVKQEKTR</sequence>
<dbReference type="SUPFAM" id="SSF55315">
    <property type="entry name" value="L30e-like"/>
    <property type="match status" value="1"/>
</dbReference>
<dbReference type="GO" id="GO:0005840">
    <property type="term" value="C:ribosome"/>
    <property type="evidence" value="ECO:0007669"/>
    <property type="project" value="UniProtKB-KW"/>
</dbReference>
<keyword evidence="1 4" id="KW-0689">Ribosomal protein</keyword>
<dbReference type="InterPro" id="IPR029064">
    <property type="entry name" value="Ribosomal_eL30-like_sf"/>
</dbReference>
<proteinExistence type="predicted"/>
<accession>A0A938YNA5</accession>
<dbReference type="PANTHER" id="PTHR11449">
    <property type="entry name" value="RIBOSOMAL PROTEIN L30"/>
    <property type="match status" value="1"/>
</dbReference>
<dbReference type="Proteomes" id="UP000809243">
    <property type="component" value="Unassembled WGS sequence"/>
</dbReference>
<dbReference type="InterPro" id="IPR004038">
    <property type="entry name" value="Ribosomal_eL8/eL30/eS12/Gad45"/>
</dbReference>
<dbReference type="Pfam" id="PF01248">
    <property type="entry name" value="Ribosomal_L7Ae"/>
    <property type="match status" value="1"/>
</dbReference>
<dbReference type="GO" id="GO:1990904">
    <property type="term" value="C:ribonucleoprotein complex"/>
    <property type="evidence" value="ECO:0007669"/>
    <property type="project" value="UniProtKB-KW"/>
</dbReference>
<dbReference type="Gene3D" id="3.30.1330.30">
    <property type="match status" value="1"/>
</dbReference>
<organism evidence="4 5">
    <name type="scientific">Candidatus Iainarchaeum sp</name>
    <dbReference type="NCBI Taxonomy" id="3101447"/>
    <lineage>
        <taxon>Archaea</taxon>
        <taxon>Candidatus Iainarchaeota</taxon>
        <taxon>Candidatus Iainarchaeia</taxon>
        <taxon>Candidatus Iainarchaeales</taxon>
        <taxon>Candidatus Iainarchaeaceae</taxon>
        <taxon>Candidatus Iainarchaeum</taxon>
    </lineage>
</organism>
<gene>
    <name evidence="4" type="ORF">JW744_02500</name>
</gene>
<comment type="caution">
    <text evidence="4">The sequence shown here is derived from an EMBL/GenBank/DDBJ whole genome shotgun (WGS) entry which is preliminary data.</text>
</comment>
<keyword evidence="2" id="KW-0687">Ribonucleoprotein</keyword>
<dbReference type="AlphaFoldDB" id="A0A938YNA5"/>
<evidence type="ECO:0000256" key="2">
    <source>
        <dbReference type="ARBA" id="ARBA00023274"/>
    </source>
</evidence>
<dbReference type="InterPro" id="IPR039109">
    <property type="entry name" value="Ribosomal_eL30-like"/>
</dbReference>
<evidence type="ECO:0000313" key="5">
    <source>
        <dbReference type="Proteomes" id="UP000809243"/>
    </source>
</evidence>
<evidence type="ECO:0000313" key="4">
    <source>
        <dbReference type="EMBL" id="MBN2067313.1"/>
    </source>
</evidence>
<name>A0A938YNA5_9ARCH</name>
<reference evidence="4" key="1">
    <citation type="submission" date="2021-01" db="EMBL/GenBank/DDBJ databases">
        <title>Active Sulfur Cycling in an Early Earth Analoge.</title>
        <authorList>
            <person name="Hahn C.R."/>
            <person name="Youssef N.H."/>
            <person name="Elshahed M."/>
        </authorList>
    </citation>
    <scope>NUCLEOTIDE SEQUENCE</scope>
    <source>
        <strain evidence="4">Zod_Metabat.1151</strain>
    </source>
</reference>
<evidence type="ECO:0000256" key="1">
    <source>
        <dbReference type="ARBA" id="ARBA00022980"/>
    </source>
</evidence>
<dbReference type="GO" id="GO:0003723">
    <property type="term" value="F:RNA binding"/>
    <property type="evidence" value="ECO:0007669"/>
    <property type="project" value="InterPro"/>
</dbReference>
<dbReference type="EMBL" id="JAFGDB010000040">
    <property type="protein sequence ID" value="MBN2067313.1"/>
    <property type="molecule type" value="Genomic_DNA"/>
</dbReference>
<dbReference type="NCBIfam" id="NF002172">
    <property type="entry name" value="PRK01018.1"/>
    <property type="match status" value="1"/>
</dbReference>
<feature type="domain" description="Ribosomal protein eL8/eL30/eS12/Gadd45" evidence="3">
    <location>
        <begin position="6"/>
        <end position="95"/>
    </location>
</feature>